<keyword evidence="3" id="KW-1003">Cell membrane</keyword>
<dbReference type="CDD" id="cd06261">
    <property type="entry name" value="TM_PBP2"/>
    <property type="match status" value="1"/>
</dbReference>
<dbReference type="EMBL" id="BMOQ01000002">
    <property type="protein sequence ID" value="GGN10098.1"/>
    <property type="molecule type" value="Genomic_DNA"/>
</dbReference>
<feature type="transmembrane region" description="Helical" evidence="7">
    <location>
        <begin position="16"/>
        <end position="36"/>
    </location>
</feature>
<dbReference type="Gene3D" id="1.10.3720.10">
    <property type="entry name" value="MetI-like"/>
    <property type="match status" value="1"/>
</dbReference>
<keyword evidence="2 7" id="KW-0813">Transport</keyword>
<protein>
    <submittedName>
        <fullName evidence="9">ABC transporter permease</fullName>
    </submittedName>
</protein>
<evidence type="ECO:0000256" key="6">
    <source>
        <dbReference type="ARBA" id="ARBA00023136"/>
    </source>
</evidence>
<name>A0A830G9D1_9EURY</name>
<comment type="caution">
    <text evidence="9">The sequence shown here is derived from an EMBL/GenBank/DDBJ whole genome shotgun (WGS) entry which is preliminary data.</text>
</comment>
<accession>A0A830G9D1</accession>
<feature type="transmembrane region" description="Helical" evidence="7">
    <location>
        <begin position="75"/>
        <end position="97"/>
    </location>
</feature>
<dbReference type="PROSITE" id="PS50928">
    <property type="entry name" value="ABC_TM1"/>
    <property type="match status" value="1"/>
</dbReference>
<dbReference type="InterPro" id="IPR035906">
    <property type="entry name" value="MetI-like_sf"/>
</dbReference>
<gene>
    <name evidence="9" type="ORF">GCM10009021_07340</name>
</gene>
<organism evidence="9 10">
    <name type="scientific">Halarchaeum nitratireducens</name>
    <dbReference type="NCBI Taxonomy" id="489913"/>
    <lineage>
        <taxon>Archaea</taxon>
        <taxon>Methanobacteriati</taxon>
        <taxon>Methanobacteriota</taxon>
        <taxon>Stenosarchaea group</taxon>
        <taxon>Halobacteria</taxon>
        <taxon>Halobacteriales</taxon>
        <taxon>Halobacteriaceae</taxon>
    </lineage>
</organism>
<dbReference type="GO" id="GO:0055085">
    <property type="term" value="P:transmembrane transport"/>
    <property type="evidence" value="ECO:0007669"/>
    <property type="project" value="InterPro"/>
</dbReference>
<proteinExistence type="inferred from homology"/>
<keyword evidence="6 7" id="KW-0472">Membrane</keyword>
<dbReference type="RefSeq" id="WP_188877173.1">
    <property type="nucleotide sequence ID" value="NZ_BMOQ01000002.1"/>
</dbReference>
<dbReference type="PANTHER" id="PTHR30151">
    <property type="entry name" value="ALKANE SULFONATE ABC TRANSPORTER-RELATED, MEMBRANE SUBUNIT"/>
    <property type="match status" value="1"/>
</dbReference>
<dbReference type="InterPro" id="IPR000515">
    <property type="entry name" value="MetI-like"/>
</dbReference>
<dbReference type="PANTHER" id="PTHR30151:SF0">
    <property type="entry name" value="ABC TRANSPORTER PERMEASE PROTEIN MJ0413-RELATED"/>
    <property type="match status" value="1"/>
</dbReference>
<dbReference type="GO" id="GO:0005886">
    <property type="term" value="C:plasma membrane"/>
    <property type="evidence" value="ECO:0007669"/>
    <property type="project" value="UniProtKB-SubCell"/>
</dbReference>
<evidence type="ECO:0000313" key="10">
    <source>
        <dbReference type="Proteomes" id="UP000608850"/>
    </source>
</evidence>
<dbReference type="Pfam" id="PF00528">
    <property type="entry name" value="BPD_transp_1"/>
    <property type="match status" value="1"/>
</dbReference>
<evidence type="ECO:0000256" key="5">
    <source>
        <dbReference type="ARBA" id="ARBA00022989"/>
    </source>
</evidence>
<evidence type="ECO:0000313" key="9">
    <source>
        <dbReference type="EMBL" id="GGN10098.1"/>
    </source>
</evidence>
<keyword evidence="5 7" id="KW-1133">Transmembrane helix</keyword>
<dbReference type="AlphaFoldDB" id="A0A830G9D1"/>
<feature type="domain" description="ABC transmembrane type-1" evidence="8">
    <location>
        <begin position="72"/>
        <end position="250"/>
    </location>
</feature>
<evidence type="ECO:0000256" key="2">
    <source>
        <dbReference type="ARBA" id="ARBA00022448"/>
    </source>
</evidence>
<evidence type="ECO:0000256" key="3">
    <source>
        <dbReference type="ARBA" id="ARBA00022475"/>
    </source>
</evidence>
<evidence type="ECO:0000256" key="1">
    <source>
        <dbReference type="ARBA" id="ARBA00004651"/>
    </source>
</evidence>
<dbReference type="Proteomes" id="UP000608850">
    <property type="component" value="Unassembled WGS sequence"/>
</dbReference>
<evidence type="ECO:0000256" key="4">
    <source>
        <dbReference type="ARBA" id="ARBA00022692"/>
    </source>
</evidence>
<reference evidence="9 10" key="1">
    <citation type="journal article" date="2019" name="Int. J. Syst. Evol. Microbiol.">
        <title>The Global Catalogue of Microorganisms (GCM) 10K type strain sequencing project: providing services to taxonomists for standard genome sequencing and annotation.</title>
        <authorList>
            <consortium name="The Broad Institute Genomics Platform"/>
            <consortium name="The Broad Institute Genome Sequencing Center for Infectious Disease"/>
            <person name="Wu L."/>
            <person name="Ma J."/>
        </authorList>
    </citation>
    <scope>NUCLEOTIDE SEQUENCE [LARGE SCALE GENOMIC DNA]</scope>
    <source>
        <strain evidence="9 10">JCM 16331</strain>
    </source>
</reference>
<evidence type="ECO:0000259" key="8">
    <source>
        <dbReference type="PROSITE" id="PS50928"/>
    </source>
</evidence>
<dbReference type="SUPFAM" id="SSF161098">
    <property type="entry name" value="MetI-like"/>
    <property type="match status" value="1"/>
</dbReference>
<comment type="subcellular location">
    <subcellularLocation>
        <location evidence="1 7">Cell membrane</location>
        <topology evidence="1 7">Multi-pass membrane protein</topology>
    </subcellularLocation>
</comment>
<keyword evidence="10" id="KW-1185">Reference proteome</keyword>
<sequence>MATHDLWTPDRLPDPFAGVAKFLFDWIPLLVLVVGWEVASGRAVSESVLPPPTAVAAATVDLFATGEVIPHLAVSLLRVGVGLGLSIAVGVLLGIGMSQSDAVEDFFDVFLSLIYPLPKTALVPLALLWLGIGTKTAVLIVFLACLLPIVMNANNAAENVDQNLIRSARMMGTSDRRLFWKVVIPATIPEILTGIRQAIPFAFISLISAELIASEQGMGRLIRDAGSIGRYPAMFATIVIISAVAYTAVYGFEQIRERVLVWT</sequence>
<evidence type="ECO:0000256" key="7">
    <source>
        <dbReference type="RuleBase" id="RU363032"/>
    </source>
</evidence>
<keyword evidence="4 7" id="KW-0812">Transmembrane</keyword>
<comment type="similarity">
    <text evidence="7">Belongs to the binding-protein-dependent transport system permease family.</text>
</comment>
<dbReference type="OrthoDB" id="50379at2157"/>
<feature type="transmembrane region" description="Helical" evidence="7">
    <location>
        <begin position="231"/>
        <end position="252"/>
    </location>
</feature>